<reference evidence="2" key="1">
    <citation type="journal article" date="2021" name="Science">
        <title>Hunting the eagle killer: A cyanobacterial neurotoxin causes vacuolar myelinopathy.</title>
        <authorList>
            <person name="Breinlinger S."/>
            <person name="Phillips T.J."/>
            <person name="Haram B.N."/>
            <person name="Mares J."/>
            <person name="Martinez Yerena J.A."/>
            <person name="Hrouzek P."/>
            <person name="Sobotka R."/>
            <person name="Henderson W.M."/>
            <person name="Schmieder P."/>
            <person name="Williams S.M."/>
            <person name="Lauderdale J.D."/>
            <person name="Wilde H.D."/>
            <person name="Gerrin W."/>
            <person name="Kust A."/>
            <person name="Washington J.W."/>
            <person name="Wagner C."/>
            <person name="Geier B."/>
            <person name="Liebeke M."/>
            <person name="Enke H."/>
            <person name="Niedermeyer T.H.J."/>
            <person name="Wilde S.B."/>
        </authorList>
    </citation>
    <scope>NUCLEOTIDE SEQUENCE [LARGE SCALE GENOMIC DNA]</scope>
    <source>
        <strain evidence="2">Thurmond2011</strain>
    </source>
</reference>
<dbReference type="RefSeq" id="WP_208339126.1">
    <property type="nucleotide sequence ID" value="NZ_CAWQFN010000488.1"/>
</dbReference>
<dbReference type="AlphaFoldDB" id="A0AAP5IAD6"/>
<name>A0AAP5IAD6_9CYAN</name>
<comment type="caution">
    <text evidence="1">The sequence shown here is derived from an EMBL/GenBank/DDBJ whole genome shotgun (WGS) entry which is preliminary data.</text>
</comment>
<organism evidence="1 2">
    <name type="scientific">Aetokthonos hydrillicola Thurmond2011</name>
    <dbReference type="NCBI Taxonomy" id="2712845"/>
    <lineage>
        <taxon>Bacteria</taxon>
        <taxon>Bacillati</taxon>
        <taxon>Cyanobacteriota</taxon>
        <taxon>Cyanophyceae</taxon>
        <taxon>Nostocales</taxon>
        <taxon>Hapalosiphonaceae</taxon>
        <taxon>Aetokthonos</taxon>
    </lineage>
</organism>
<protein>
    <submittedName>
        <fullName evidence="1">Uncharacterized protein</fullName>
    </submittedName>
</protein>
<dbReference type="EMBL" id="JAALHA020000014">
    <property type="protein sequence ID" value="MDR9897866.1"/>
    <property type="molecule type" value="Genomic_DNA"/>
</dbReference>
<proteinExistence type="predicted"/>
<accession>A0AAP5IAD6</accession>
<sequence length="155" mass="17747">MPKPLNSKCQLCSNLSTTQAKELHGPEGDNCWNPKVCHNRRSFYRNKIQEVPTDIDTIAVEPPQIYFAVLYLYKQSGDRPLHALGAELWCGQQPVCRLEPIHCFGLTAGKIKTYSEQVLQAFSKKYNVTLYQYKEMFEISQSQCPVRPCPLHPES</sequence>
<keyword evidence="2" id="KW-1185">Reference proteome</keyword>
<evidence type="ECO:0000313" key="2">
    <source>
        <dbReference type="Proteomes" id="UP000667802"/>
    </source>
</evidence>
<gene>
    <name evidence="1" type="ORF">G7B40_025360</name>
</gene>
<dbReference type="Proteomes" id="UP000667802">
    <property type="component" value="Unassembled WGS sequence"/>
</dbReference>
<evidence type="ECO:0000313" key="1">
    <source>
        <dbReference type="EMBL" id="MDR9897866.1"/>
    </source>
</evidence>